<proteinExistence type="predicted"/>
<dbReference type="Proteomes" id="UP001203297">
    <property type="component" value="Unassembled WGS sequence"/>
</dbReference>
<name>A0AAD4MAZ6_9AGAM</name>
<feature type="region of interest" description="Disordered" evidence="1">
    <location>
        <begin position="22"/>
        <end position="47"/>
    </location>
</feature>
<feature type="region of interest" description="Disordered" evidence="1">
    <location>
        <begin position="63"/>
        <end position="88"/>
    </location>
</feature>
<reference evidence="2" key="1">
    <citation type="journal article" date="2022" name="New Phytol.">
        <title>Evolutionary transition to the ectomycorrhizal habit in the genomes of a hyperdiverse lineage of mushroom-forming fungi.</title>
        <authorList>
            <person name="Looney B."/>
            <person name="Miyauchi S."/>
            <person name="Morin E."/>
            <person name="Drula E."/>
            <person name="Courty P.E."/>
            <person name="Kohler A."/>
            <person name="Kuo A."/>
            <person name="LaButti K."/>
            <person name="Pangilinan J."/>
            <person name="Lipzen A."/>
            <person name="Riley R."/>
            <person name="Andreopoulos W."/>
            <person name="He G."/>
            <person name="Johnson J."/>
            <person name="Nolan M."/>
            <person name="Tritt A."/>
            <person name="Barry K.W."/>
            <person name="Grigoriev I.V."/>
            <person name="Nagy L.G."/>
            <person name="Hibbett D."/>
            <person name="Henrissat B."/>
            <person name="Matheny P.B."/>
            <person name="Labbe J."/>
            <person name="Martin F.M."/>
        </authorList>
    </citation>
    <scope>NUCLEOTIDE SEQUENCE</scope>
    <source>
        <strain evidence="2">BPL690</strain>
    </source>
</reference>
<protein>
    <submittedName>
        <fullName evidence="2">Uncharacterized protein</fullName>
    </submittedName>
</protein>
<keyword evidence="3" id="KW-1185">Reference proteome</keyword>
<accession>A0AAD4MAZ6</accession>
<evidence type="ECO:0000256" key="1">
    <source>
        <dbReference type="SAM" id="MobiDB-lite"/>
    </source>
</evidence>
<gene>
    <name evidence="2" type="ORF">B0F90DRAFT_1700761</name>
</gene>
<evidence type="ECO:0000313" key="3">
    <source>
        <dbReference type="Proteomes" id="UP001203297"/>
    </source>
</evidence>
<dbReference type="EMBL" id="WTXG01000005">
    <property type="protein sequence ID" value="KAI0305749.1"/>
    <property type="molecule type" value="Genomic_DNA"/>
</dbReference>
<evidence type="ECO:0000313" key="2">
    <source>
        <dbReference type="EMBL" id="KAI0305749.1"/>
    </source>
</evidence>
<dbReference type="AlphaFoldDB" id="A0AAD4MAZ6"/>
<comment type="caution">
    <text evidence="2">The sequence shown here is derived from an EMBL/GenBank/DDBJ whole genome shotgun (WGS) entry which is preliminary data.</text>
</comment>
<sequence>MSTTADENLQLLEEDLRRARAEREMQRSLRRVETTTAKQRDDEAVQERHEDMMSQLRTMRGLLSEQHKSQAQQREQMEQLMRSKQMSDVQAAVTSLRDERRAYSDHCAEKQAREKAEMEKVVLETREQLLSLADELQEDSARRHEQLRHILLANASARESVSLSELV</sequence>
<organism evidence="2 3">
    <name type="scientific">Multifurca ochricompacta</name>
    <dbReference type="NCBI Taxonomy" id="376703"/>
    <lineage>
        <taxon>Eukaryota</taxon>
        <taxon>Fungi</taxon>
        <taxon>Dikarya</taxon>
        <taxon>Basidiomycota</taxon>
        <taxon>Agaricomycotina</taxon>
        <taxon>Agaricomycetes</taxon>
        <taxon>Russulales</taxon>
        <taxon>Russulaceae</taxon>
        <taxon>Multifurca</taxon>
    </lineage>
</organism>